<dbReference type="Gene3D" id="3.90.176.10">
    <property type="entry name" value="Toxin ADP-ribosyltransferase, Chain A, domain 1"/>
    <property type="match status" value="1"/>
</dbReference>
<comment type="caution">
    <text evidence="1">The sequence shown here is derived from an EMBL/GenBank/DDBJ whole genome shotgun (WGS) entry which is preliminary data.</text>
</comment>
<evidence type="ECO:0000313" key="3">
    <source>
        <dbReference type="Proteomes" id="UP000663891"/>
    </source>
</evidence>
<dbReference type="SUPFAM" id="SSF56399">
    <property type="entry name" value="ADP-ribosylation"/>
    <property type="match status" value="1"/>
</dbReference>
<sequence length="342" mass="39670">MASSFPQGKKGYAMSEDQVKRLKGRHDHMDVLKNVQAAKDDFGNKKKKLQQAMYLHPVGTIPHYERSLYSKKYDSEIVEQYLENVSLYQNAEQLMEKRGEFAVIEDDFGPTLEKMMKDNKTPSFRNLIEACSRYDNEKDIKTHTNKSSTTYGYFIERGVSEDDARAYAFAIAFYTGAYSWAMSMEANVVCRRLVKQGELYADEAKVDGRAAMIMYYLIQGLSHIDFYWGVVVRYVDLTDKDLEDYKPGEIVTWLQFSSADKGGQDMQHFKDRNTIFTVSSLTGRSIRYFSNCGEAEDEILFLPHSSFLVCHVGYDENHRQHLIHLRQVNHFVHDLYNKHILI</sequence>
<dbReference type="EMBL" id="CAJNON010000157">
    <property type="protein sequence ID" value="CAF1046841.1"/>
    <property type="molecule type" value="Genomic_DNA"/>
</dbReference>
<name>A0A814KAQ2_9BILA</name>
<protein>
    <recommendedName>
        <fullName evidence="4">NAD(P)(+)--arginine ADP-ribosyltransferase</fullName>
    </recommendedName>
</protein>
<reference evidence="1" key="1">
    <citation type="submission" date="2021-02" db="EMBL/GenBank/DDBJ databases">
        <authorList>
            <person name="Nowell W R."/>
        </authorList>
    </citation>
    <scope>NUCLEOTIDE SEQUENCE</scope>
</reference>
<gene>
    <name evidence="2" type="ORF">OKA104_LOCUS1556</name>
    <name evidence="1" type="ORF">VCS650_LOCUS17178</name>
</gene>
<dbReference type="EMBL" id="CAJOAY010000038">
    <property type="protein sequence ID" value="CAF3502110.1"/>
    <property type="molecule type" value="Genomic_DNA"/>
</dbReference>
<organism evidence="1 3">
    <name type="scientific">Adineta steineri</name>
    <dbReference type="NCBI Taxonomy" id="433720"/>
    <lineage>
        <taxon>Eukaryota</taxon>
        <taxon>Metazoa</taxon>
        <taxon>Spiralia</taxon>
        <taxon>Gnathifera</taxon>
        <taxon>Rotifera</taxon>
        <taxon>Eurotatoria</taxon>
        <taxon>Bdelloidea</taxon>
        <taxon>Adinetida</taxon>
        <taxon>Adinetidae</taxon>
        <taxon>Adineta</taxon>
    </lineage>
</organism>
<dbReference type="Proteomes" id="UP000663881">
    <property type="component" value="Unassembled WGS sequence"/>
</dbReference>
<evidence type="ECO:0008006" key="4">
    <source>
        <dbReference type="Google" id="ProtNLM"/>
    </source>
</evidence>
<accession>A0A814KAQ2</accession>
<dbReference type="Proteomes" id="UP000663891">
    <property type="component" value="Unassembled WGS sequence"/>
</dbReference>
<dbReference type="OrthoDB" id="10004020at2759"/>
<dbReference type="AlphaFoldDB" id="A0A814KAQ2"/>
<evidence type="ECO:0000313" key="1">
    <source>
        <dbReference type="EMBL" id="CAF1046841.1"/>
    </source>
</evidence>
<proteinExistence type="predicted"/>
<evidence type="ECO:0000313" key="2">
    <source>
        <dbReference type="EMBL" id="CAF3502110.1"/>
    </source>
</evidence>